<dbReference type="InterPro" id="IPR051538">
    <property type="entry name" value="Acyl-CoA_Synth/Transferase"/>
</dbReference>
<gene>
    <name evidence="6" type="ORF">CEE37_09315</name>
</gene>
<dbReference type="Gene3D" id="3.40.50.720">
    <property type="entry name" value="NAD(P)-binding Rossmann-like Domain"/>
    <property type="match status" value="1"/>
</dbReference>
<dbReference type="InterPro" id="IPR036291">
    <property type="entry name" value="NAD(P)-bd_dom_sf"/>
</dbReference>
<comment type="caution">
    <text evidence="6">The sequence shown here is derived from an EMBL/GenBank/DDBJ whole genome shotgun (WGS) entry which is preliminary data.</text>
</comment>
<organism evidence="6 7">
    <name type="scientific">candidate division LCP-89 bacterium B3_LCP</name>
    <dbReference type="NCBI Taxonomy" id="2012998"/>
    <lineage>
        <taxon>Bacteria</taxon>
        <taxon>Pseudomonadati</taxon>
        <taxon>Bacteria division LCP-89</taxon>
    </lineage>
</organism>
<evidence type="ECO:0000256" key="1">
    <source>
        <dbReference type="ARBA" id="ARBA00022598"/>
    </source>
</evidence>
<evidence type="ECO:0000256" key="2">
    <source>
        <dbReference type="ARBA" id="ARBA00022741"/>
    </source>
</evidence>
<evidence type="ECO:0000313" key="6">
    <source>
        <dbReference type="EMBL" id="TKJ39926.1"/>
    </source>
</evidence>
<keyword evidence="2 4" id="KW-0547">Nucleotide-binding</keyword>
<evidence type="ECO:0000256" key="4">
    <source>
        <dbReference type="PROSITE-ProRule" id="PRU00409"/>
    </source>
</evidence>
<dbReference type="PANTHER" id="PTHR43334">
    <property type="entry name" value="ACETATE--COA LIGASE [ADP-FORMING]"/>
    <property type="match status" value="1"/>
</dbReference>
<dbReference type="SUPFAM" id="SSF52210">
    <property type="entry name" value="Succinyl-CoA synthetase domains"/>
    <property type="match status" value="2"/>
</dbReference>
<dbReference type="GO" id="GO:0046872">
    <property type="term" value="F:metal ion binding"/>
    <property type="evidence" value="ECO:0007669"/>
    <property type="project" value="InterPro"/>
</dbReference>
<evidence type="ECO:0000313" key="7">
    <source>
        <dbReference type="Proteomes" id="UP000319619"/>
    </source>
</evidence>
<dbReference type="Pfam" id="PF19045">
    <property type="entry name" value="Ligase_CoA_2"/>
    <property type="match status" value="1"/>
</dbReference>
<dbReference type="Pfam" id="PF13607">
    <property type="entry name" value="Succ_CoA_lig"/>
    <property type="match status" value="1"/>
</dbReference>
<dbReference type="GO" id="GO:0043758">
    <property type="term" value="F:acetate-CoA ligase (ADP-forming) activity"/>
    <property type="evidence" value="ECO:0007669"/>
    <property type="project" value="InterPro"/>
</dbReference>
<dbReference type="Pfam" id="PF13549">
    <property type="entry name" value="ATP-grasp_5"/>
    <property type="match status" value="1"/>
</dbReference>
<dbReference type="GO" id="GO:0005524">
    <property type="term" value="F:ATP binding"/>
    <property type="evidence" value="ECO:0007669"/>
    <property type="project" value="UniProtKB-UniRule"/>
</dbReference>
<dbReference type="SMART" id="SM00881">
    <property type="entry name" value="CoA_binding"/>
    <property type="match status" value="1"/>
</dbReference>
<dbReference type="EMBL" id="NJBN01000006">
    <property type="protein sequence ID" value="TKJ39926.1"/>
    <property type="molecule type" value="Genomic_DNA"/>
</dbReference>
<keyword evidence="1" id="KW-0436">Ligase</keyword>
<dbReference type="InterPro" id="IPR032875">
    <property type="entry name" value="Succ_CoA_lig_flav_dom"/>
</dbReference>
<dbReference type="AlphaFoldDB" id="A0A532UYC4"/>
<dbReference type="SUPFAM" id="SSF56059">
    <property type="entry name" value="Glutathione synthetase ATP-binding domain-like"/>
    <property type="match status" value="1"/>
</dbReference>
<dbReference type="InterPro" id="IPR011761">
    <property type="entry name" value="ATP-grasp"/>
</dbReference>
<dbReference type="Proteomes" id="UP000319619">
    <property type="component" value="Unassembled WGS sequence"/>
</dbReference>
<dbReference type="Gene3D" id="3.40.50.261">
    <property type="entry name" value="Succinyl-CoA synthetase domains"/>
    <property type="match status" value="2"/>
</dbReference>
<dbReference type="InterPro" id="IPR003781">
    <property type="entry name" value="CoA-bd"/>
</dbReference>
<keyword evidence="3 4" id="KW-0067">ATP-binding</keyword>
<dbReference type="InterPro" id="IPR016102">
    <property type="entry name" value="Succinyl-CoA_synth-like"/>
</dbReference>
<dbReference type="PROSITE" id="PS50975">
    <property type="entry name" value="ATP_GRASP"/>
    <property type="match status" value="1"/>
</dbReference>
<reference evidence="6 7" key="1">
    <citation type="submission" date="2017-06" db="EMBL/GenBank/DDBJ databases">
        <title>Novel microbial phyla capable of carbon fixation and sulfur reduction in deep-sea sediments.</title>
        <authorList>
            <person name="Huang J."/>
            <person name="Baker B."/>
            <person name="Wang Y."/>
        </authorList>
    </citation>
    <scope>NUCLEOTIDE SEQUENCE [LARGE SCALE GENOMIC DNA]</scope>
    <source>
        <strain evidence="6">B3_LCP</strain>
    </source>
</reference>
<dbReference type="Gene3D" id="3.30.1490.20">
    <property type="entry name" value="ATP-grasp fold, A domain"/>
    <property type="match status" value="1"/>
</dbReference>
<dbReference type="InterPro" id="IPR043938">
    <property type="entry name" value="Ligase_CoA_dom"/>
</dbReference>
<evidence type="ECO:0000256" key="3">
    <source>
        <dbReference type="ARBA" id="ARBA00022840"/>
    </source>
</evidence>
<sequence length="685" mass="73957">MPHTLQSLYKPQSIAVVGASANPDKLGYVLLKNVIDYGFKGEIYPINPAGGKILRHASFKSLSDLSKPADLVLISIPAPAVPGVIEEAGRCQCKNAVILSSGFGEMGGEGAAAQKIISTVSETTGLRVLGPNCMGVYNNTDDLNGTYFWELPRVKGSVSFISQSGAFGGVMFNEIRAREMGVSKFFSIGNQVDISHADLLEALVDDEDTGVVGLFIEAVKDGDRFLRALAQITKDRPVVAFKGGRSDAGMRAASSHTGSLAGSYDVYKTALQEAGAIIVEESEEFFDALMALSSQRPPKNNRVAIMTISGGPSVVAGDLCEETGIDVPALPKTVQKQVLNLTPPFAAPSNPVDMTPQMNPANYEACVDLVVGRSNLDGVIAINVGLDRPEFANAFIKATQKYNKPITSFTIDTPELTRLFKEAGVPIYPTPERAVKAYRALTTFAARPSYRKYDKKIRTKSPSETLRAYRHDNPKCDLVPEAYAKKALSEYGIPTVDEQIVKIYSSTVRAAQDIGYPLALKVHSVDIIHKTETDGIILDIADEEGLLRAWKELNHRFPSDDLLVQRMMPPSLELILGAKRDPAFGPVVTVGLGGVFVEIFQDISLGICPVMADQARHMLASLQAKPLLEGYRGQPGINENILIKVITSISDFMLANPEVVELDINPMLASGDQLTAVDALIKMSI</sequence>
<proteinExistence type="predicted"/>
<dbReference type="PANTHER" id="PTHR43334:SF2">
    <property type="entry name" value="ACETATE--COA LIGASE [ADP-FORMING]"/>
    <property type="match status" value="1"/>
</dbReference>
<protein>
    <recommendedName>
        <fullName evidence="5">ATP-grasp domain-containing protein</fullName>
    </recommendedName>
</protein>
<dbReference type="SUPFAM" id="SSF51735">
    <property type="entry name" value="NAD(P)-binding Rossmann-fold domains"/>
    <property type="match status" value="1"/>
</dbReference>
<feature type="domain" description="ATP-grasp" evidence="5">
    <location>
        <begin position="485"/>
        <end position="521"/>
    </location>
</feature>
<dbReference type="InterPro" id="IPR013815">
    <property type="entry name" value="ATP_grasp_subdomain_1"/>
</dbReference>
<dbReference type="Pfam" id="PF13380">
    <property type="entry name" value="CoA_binding_2"/>
    <property type="match status" value="1"/>
</dbReference>
<accession>A0A532UYC4</accession>
<evidence type="ECO:0000259" key="5">
    <source>
        <dbReference type="PROSITE" id="PS50975"/>
    </source>
</evidence>
<name>A0A532UYC4_UNCL8</name>
<dbReference type="Gene3D" id="3.30.470.20">
    <property type="entry name" value="ATP-grasp fold, B domain"/>
    <property type="match status" value="1"/>
</dbReference>